<reference evidence="1 2" key="1">
    <citation type="journal article" date="2015" name="Nat. Commun.">
        <title>Lucilia cuprina genome unlocks parasitic fly biology to underpin future interventions.</title>
        <authorList>
            <person name="Anstead C.A."/>
            <person name="Korhonen P.K."/>
            <person name="Young N.D."/>
            <person name="Hall R.S."/>
            <person name="Jex A.R."/>
            <person name="Murali S.C."/>
            <person name="Hughes D.S."/>
            <person name="Lee S.F."/>
            <person name="Perry T."/>
            <person name="Stroehlein A.J."/>
            <person name="Ansell B.R."/>
            <person name="Breugelmans B."/>
            <person name="Hofmann A."/>
            <person name="Qu J."/>
            <person name="Dugan S."/>
            <person name="Lee S.L."/>
            <person name="Chao H."/>
            <person name="Dinh H."/>
            <person name="Han Y."/>
            <person name="Doddapaneni H.V."/>
            <person name="Worley K.C."/>
            <person name="Muzny D.M."/>
            <person name="Ioannidis P."/>
            <person name="Waterhouse R.M."/>
            <person name="Zdobnov E.M."/>
            <person name="James P.J."/>
            <person name="Bagnall N.H."/>
            <person name="Kotze A.C."/>
            <person name="Gibbs R.A."/>
            <person name="Richards S."/>
            <person name="Batterham P."/>
            <person name="Gasser R.B."/>
        </authorList>
    </citation>
    <scope>NUCLEOTIDE SEQUENCE [LARGE SCALE GENOMIC DNA]</scope>
    <source>
        <strain evidence="1 2">LS</strain>
        <tissue evidence="1">Full body</tissue>
    </source>
</reference>
<sequence>MVNLEMQSEDGRIDVFLQRLTFLFRQIARNFMRKNVLDDCDISIVDLYKNHMPIEEIYCGTEVDLYISTNNINIDIVKEIKENAKQFYIKFCEVLRTKVNFNNEVLMWFHKFTPENVISGNTSSIVPLLVKMFPNEIANFDSINNQFRALADVERLKSLKMKTYVVFGR</sequence>
<dbReference type="AlphaFoldDB" id="A0A0L0C9S6"/>
<name>A0A0L0C9S6_LUCCU</name>
<evidence type="ECO:0000313" key="1">
    <source>
        <dbReference type="EMBL" id="KNC29006.1"/>
    </source>
</evidence>
<dbReference type="EMBL" id="JRES01000714">
    <property type="protein sequence ID" value="KNC29006.1"/>
    <property type="molecule type" value="Genomic_DNA"/>
</dbReference>
<organism evidence="1 2">
    <name type="scientific">Lucilia cuprina</name>
    <name type="common">Green bottle fly</name>
    <name type="synonym">Australian sheep blowfly</name>
    <dbReference type="NCBI Taxonomy" id="7375"/>
    <lineage>
        <taxon>Eukaryota</taxon>
        <taxon>Metazoa</taxon>
        <taxon>Ecdysozoa</taxon>
        <taxon>Arthropoda</taxon>
        <taxon>Hexapoda</taxon>
        <taxon>Insecta</taxon>
        <taxon>Pterygota</taxon>
        <taxon>Neoptera</taxon>
        <taxon>Endopterygota</taxon>
        <taxon>Diptera</taxon>
        <taxon>Brachycera</taxon>
        <taxon>Muscomorpha</taxon>
        <taxon>Oestroidea</taxon>
        <taxon>Calliphoridae</taxon>
        <taxon>Luciliinae</taxon>
        <taxon>Lucilia</taxon>
    </lineage>
</organism>
<comment type="caution">
    <text evidence="1">The sequence shown here is derived from an EMBL/GenBank/DDBJ whole genome shotgun (WGS) entry which is preliminary data.</text>
</comment>
<accession>A0A0L0C9S6</accession>
<evidence type="ECO:0000313" key="2">
    <source>
        <dbReference type="Proteomes" id="UP000037069"/>
    </source>
</evidence>
<gene>
    <name evidence="1" type="ORF">FF38_10163</name>
</gene>
<proteinExistence type="predicted"/>
<protein>
    <submittedName>
        <fullName evidence="1">Uncharacterized protein</fullName>
    </submittedName>
</protein>
<keyword evidence="2" id="KW-1185">Reference proteome</keyword>
<dbReference type="Proteomes" id="UP000037069">
    <property type="component" value="Unassembled WGS sequence"/>
</dbReference>